<feature type="transmembrane region" description="Helical" evidence="4">
    <location>
        <begin position="120"/>
        <end position="140"/>
    </location>
</feature>
<dbReference type="GO" id="GO:0019216">
    <property type="term" value="P:regulation of lipid metabolic process"/>
    <property type="evidence" value="ECO:0007669"/>
    <property type="project" value="TreeGrafter"/>
</dbReference>
<evidence type="ECO:0000256" key="2">
    <source>
        <dbReference type="ARBA" id="ARBA00023054"/>
    </source>
</evidence>
<dbReference type="AlphaFoldDB" id="A0A7S1QUZ5"/>
<dbReference type="Pfam" id="PF07047">
    <property type="entry name" value="OPA3"/>
    <property type="match status" value="1"/>
</dbReference>
<evidence type="ECO:0000256" key="3">
    <source>
        <dbReference type="SAM" id="MobiDB-lite"/>
    </source>
</evidence>
<gene>
    <name evidence="5" type="ORF">NDES1114_LOCUS31679</name>
</gene>
<dbReference type="InterPro" id="IPR010754">
    <property type="entry name" value="OPA3-like"/>
</dbReference>
<organism evidence="5">
    <name type="scientific">Neobodo designis</name>
    <name type="common">Flagellated protozoan</name>
    <name type="synonym">Bodo designis</name>
    <dbReference type="NCBI Taxonomy" id="312471"/>
    <lineage>
        <taxon>Eukaryota</taxon>
        <taxon>Discoba</taxon>
        <taxon>Euglenozoa</taxon>
        <taxon>Kinetoplastea</taxon>
        <taxon>Metakinetoplastina</taxon>
        <taxon>Neobodonida</taxon>
        <taxon>Neobodo</taxon>
    </lineage>
</organism>
<dbReference type="PANTHER" id="PTHR12499">
    <property type="entry name" value="OPTIC ATROPHY 3 PROTEIN OPA3"/>
    <property type="match status" value="1"/>
</dbReference>
<keyword evidence="4" id="KW-0812">Transmembrane</keyword>
<proteinExistence type="inferred from homology"/>
<sequence>MALPVGKVVTTVIRTWCRPAANRLVESAAKHQMVDTAILFIGRTYIRMQQSVARSEADVTKKVDDDKGGSGSGDGQPLTPEQQAAENEYWSKVAQGLLPFRRARRRPKPPEPTEEEMRRAGAFVVVEAAVYGLMIGVVWWEYTSGSAEAKAKAEALEARFVSLEDRIAALQRDLEAERQRRVPPAGGFAGAGKDEEDSAAGVASAGKASAGSALSVSSKRTRELAAWGAMALLALVLGPFAG</sequence>
<evidence type="ECO:0000256" key="1">
    <source>
        <dbReference type="ARBA" id="ARBA00007584"/>
    </source>
</evidence>
<evidence type="ECO:0000313" key="5">
    <source>
        <dbReference type="EMBL" id="CAD9148822.1"/>
    </source>
</evidence>
<keyword evidence="4" id="KW-0472">Membrane</keyword>
<protein>
    <submittedName>
        <fullName evidence="5">Uncharacterized protein</fullName>
    </submittedName>
</protein>
<feature type="region of interest" description="Disordered" evidence="3">
    <location>
        <begin position="178"/>
        <end position="202"/>
    </location>
</feature>
<feature type="region of interest" description="Disordered" evidence="3">
    <location>
        <begin position="56"/>
        <end position="83"/>
    </location>
</feature>
<feature type="transmembrane region" description="Helical" evidence="4">
    <location>
        <begin position="224"/>
        <end position="241"/>
    </location>
</feature>
<dbReference type="GO" id="GO:0005739">
    <property type="term" value="C:mitochondrion"/>
    <property type="evidence" value="ECO:0007669"/>
    <property type="project" value="TreeGrafter"/>
</dbReference>
<comment type="similarity">
    <text evidence="1">Belongs to the OPA3 family.</text>
</comment>
<reference evidence="5" key="1">
    <citation type="submission" date="2021-01" db="EMBL/GenBank/DDBJ databases">
        <authorList>
            <person name="Corre E."/>
            <person name="Pelletier E."/>
            <person name="Niang G."/>
            <person name="Scheremetjew M."/>
            <person name="Finn R."/>
            <person name="Kale V."/>
            <person name="Holt S."/>
            <person name="Cochrane G."/>
            <person name="Meng A."/>
            <person name="Brown T."/>
            <person name="Cohen L."/>
        </authorList>
    </citation>
    <scope>NUCLEOTIDE SEQUENCE</scope>
    <source>
        <strain evidence="5">CCAP 1951/1</strain>
    </source>
</reference>
<feature type="compositionally biased region" description="Basic and acidic residues" evidence="3">
    <location>
        <begin position="56"/>
        <end position="68"/>
    </location>
</feature>
<keyword evidence="4" id="KW-1133">Transmembrane helix</keyword>
<dbReference type="PANTHER" id="PTHR12499:SF0">
    <property type="entry name" value="OPTIC ATROPHY 3 PROTEIN"/>
    <property type="match status" value="1"/>
</dbReference>
<keyword evidence="2" id="KW-0175">Coiled coil</keyword>
<dbReference type="EMBL" id="HBGF01047392">
    <property type="protein sequence ID" value="CAD9148822.1"/>
    <property type="molecule type" value="Transcribed_RNA"/>
</dbReference>
<evidence type="ECO:0000256" key="4">
    <source>
        <dbReference type="SAM" id="Phobius"/>
    </source>
</evidence>
<name>A0A7S1QUZ5_NEODS</name>
<accession>A0A7S1QUZ5</accession>